<proteinExistence type="predicted"/>
<dbReference type="AlphaFoldDB" id="A0A833SG02"/>
<evidence type="ECO:0000313" key="3">
    <source>
        <dbReference type="Proteomes" id="UP000655588"/>
    </source>
</evidence>
<gene>
    <name evidence="2" type="ORF">E2986_00700</name>
</gene>
<keyword evidence="3" id="KW-1185">Reference proteome</keyword>
<accession>A0A833SG02</accession>
<keyword evidence="1" id="KW-0175">Coiled coil</keyword>
<feature type="coiled-coil region" evidence="1">
    <location>
        <begin position="82"/>
        <end position="116"/>
    </location>
</feature>
<evidence type="ECO:0000313" key="2">
    <source>
        <dbReference type="EMBL" id="KAF3428032.1"/>
    </source>
</evidence>
<protein>
    <submittedName>
        <fullName evidence="2">Uncharacterized protein</fullName>
    </submittedName>
</protein>
<dbReference type="EMBL" id="WNWW01000233">
    <property type="protein sequence ID" value="KAF3428032.1"/>
    <property type="molecule type" value="Genomic_DNA"/>
</dbReference>
<sequence>MLSDVKNADLSSEVRKLQRTLNDINTWECDICRRWRINRRNQACQTTLNNTSQLFAMNNEIIKDDLKIAKLEKENALIRDVCRARCRKIKHLEDRVRELEEAQAMLYSECNELMKERTNQQHTSMMEFNKQFNLEKDIKP</sequence>
<comment type="caution">
    <text evidence="2">The sequence shown here is derived from an EMBL/GenBank/DDBJ whole genome shotgun (WGS) entry which is preliminary data.</text>
</comment>
<evidence type="ECO:0000256" key="1">
    <source>
        <dbReference type="SAM" id="Coils"/>
    </source>
</evidence>
<dbReference type="Proteomes" id="UP000655588">
    <property type="component" value="Unassembled WGS sequence"/>
</dbReference>
<name>A0A833SG02_9HYME</name>
<organism evidence="2 3">
    <name type="scientific">Frieseomelitta varia</name>
    <dbReference type="NCBI Taxonomy" id="561572"/>
    <lineage>
        <taxon>Eukaryota</taxon>
        <taxon>Metazoa</taxon>
        <taxon>Ecdysozoa</taxon>
        <taxon>Arthropoda</taxon>
        <taxon>Hexapoda</taxon>
        <taxon>Insecta</taxon>
        <taxon>Pterygota</taxon>
        <taxon>Neoptera</taxon>
        <taxon>Endopterygota</taxon>
        <taxon>Hymenoptera</taxon>
        <taxon>Apocrita</taxon>
        <taxon>Aculeata</taxon>
        <taxon>Apoidea</taxon>
        <taxon>Anthophila</taxon>
        <taxon>Apidae</taxon>
        <taxon>Frieseomelitta</taxon>
    </lineage>
</organism>
<reference evidence="2" key="1">
    <citation type="submission" date="2019-11" db="EMBL/GenBank/DDBJ databases">
        <title>The nuclear and mitochondrial genomes of Frieseomelitta varia - a highly eusocial stingless bee (Meliponini) with a permanently sterile worker caste.</title>
        <authorList>
            <person name="Freitas F.C.P."/>
            <person name="Lourenco A.P."/>
            <person name="Nunes F.M.F."/>
            <person name="Paschoal A.R."/>
            <person name="Abreu F.C.P."/>
            <person name="Barbin F.O."/>
            <person name="Bataglia L."/>
            <person name="Cardoso-Junior C.A.M."/>
            <person name="Cervoni M.S."/>
            <person name="Silva S.R."/>
            <person name="Dalarmi F."/>
            <person name="Del Lama M.A."/>
            <person name="Depintor T.S."/>
            <person name="Ferreira K.M."/>
            <person name="Goria P.S."/>
            <person name="Jaskot M.C."/>
            <person name="Lago D.C."/>
            <person name="Luna-Lucena D."/>
            <person name="Moda L.M."/>
            <person name="Nascimento L."/>
            <person name="Pedrino M."/>
            <person name="Rabico F.O."/>
            <person name="Sanches F.C."/>
            <person name="Santos D.E."/>
            <person name="Santos C.G."/>
            <person name="Vieira J."/>
            <person name="Lopes T.F."/>
            <person name="Barchuk A.R."/>
            <person name="Hartfelder K."/>
            <person name="Simoes Z.L.P."/>
            <person name="Bitondi M.M.G."/>
            <person name="Pinheiro D.G."/>
        </authorList>
    </citation>
    <scope>NUCLEOTIDE SEQUENCE</scope>
    <source>
        <strain evidence="2">USP_RPSP 00005682</strain>
        <tissue evidence="2">Whole individual</tissue>
    </source>
</reference>